<proteinExistence type="predicted"/>
<protein>
    <recommendedName>
        <fullName evidence="2">HTH CENPB-type domain-containing protein</fullName>
    </recommendedName>
</protein>
<accession>A0A6A3IQR6</accession>
<dbReference type="InterPro" id="IPR006600">
    <property type="entry name" value="HTH_CenpB_DNA-bd_dom"/>
</dbReference>
<dbReference type="PROSITE" id="PS51253">
    <property type="entry name" value="HTH_CENPB"/>
    <property type="match status" value="1"/>
</dbReference>
<evidence type="ECO:0000313" key="4">
    <source>
        <dbReference type="Proteomes" id="UP000429607"/>
    </source>
</evidence>
<reference evidence="3 4" key="1">
    <citation type="submission" date="2018-09" db="EMBL/GenBank/DDBJ databases">
        <title>Genomic investigation of the strawberry pathogen Phytophthora fragariae indicates pathogenicity is determined by transcriptional variation in three key races.</title>
        <authorList>
            <person name="Adams T.M."/>
            <person name="Armitage A.D."/>
            <person name="Sobczyk M.K."/>
            <person name="Bates H.J."/>
            <person name="Dunwell J.M."/>
            <person name="Nellist C.F."/>
            <person name="Harrison R.J."/>
        </authorList>
    </citation>
    <scope>NUCLEOTIDE SEQUENCE [LARGE SCALE GENOMIC DNA]</scope>
    <source>
        <strain evidence="3 4">SCRP249</strain>
    </source>
</reference>
<gene>
    <name evidence="3" type="ORF">PR001_g23713</name>
</gene>
<dbReference type="InterPro" id="IPR009057">
    <property type="entry name" value="Homeodomain-like_sf"/>
</dbReference>
<dbReference type="Gene3D" id="1.10.10.10">
    <property type="entry name" value="Winged helix-like DNA-binding domain superfamily/Winged helix DNA-binding domain"/>
    <property type="match status" value="1"/>
</dbReference>
<dbReference type="GO" id="GO:0006313">
    <property type="term" value="P:DNA transposition"/>
    <property type="evidence" value="ECO:0007669"/>
    <property type="project" value="InterPro"/>
</dbReference>
<comment type="caution">
    <text evidence="3">The sequence shown here is derived from an EMBL/GenBank/DDBJ whole genome shotgun (WGS) entry which is preliminary data.</text>
</comment>
<evidence type="ECO:0000313" key="3">
    <source>
        <dbReference type="EMBL" id="KAE8982484.1"/>
    </source>
</evidence>
<dbReference type="Proteomes" id="UP000429607">
    <property type="component" value="Unassembled WGS sequence"/>
</dbReference>
<evidence type="ECO:0000256" key="1">
    <source>
        <dbReference type="ARBA" id="ARBA00023125"/>
    </source>
</evidence>
<dbReference type="GO" id="GO:0003677">
    <property type="term" value="F:DNA binding"/>
    <property type="evidence" value="ECO:0007669"/>
    <property type="project" value="UniProtKB-KW"/>
</dbReference>
<feature type="domain" description="HTH CENPB-type" evidence="2">
    <location>
        <begin position="52"/>
        <end position="121"/>
    </location>
</feature>
<dbReference type="AlphaFoldDB" id="A0A6A3IQR6"/>
<dbReference type="GO" id="GO:0004803">
    <property type="term" value="F:transposase activity"/>
    <property type="evidence" value="ECO:0007669"/>
    <property type="project" value="InterPro"/>
</dbReference>
<dbReference type="InterPro" id="IPR036388">
    <property type="entry name" value="WH-like_DNA-bd_sf"/>
</dbReference>
<keyword evidence="1" id="KW-0238">DNA-binding</keyword>
<organism evidence="3 4">
    <name type="scientific">Phytophthora rubi</name>
    <dbReference type="NCBI Taxonomy" id="129364"/>
    <lineage>
        <taxon>Eukaryota</taxon>
        <taxon>Sar</taxon>
        <taxon>Stramenopiles</taxon>
        <taxon>Oomycota</taxon>
        <taxon>Peronosporomycetes</taxon>
        <taxon>Peronosporales</taxon>
        <taxon>Peronosporaceae</taxon>
        <taxon>Phytophthora</taxon>
    </lineage>
</organism>
<sequence length="324" mass="35454">MPKYPTELKNEAVHQVQGGASVSDVAAASGVLERTIRKWLAAVKDGSSLKPVRRGPKPLLPEEAERHIYDWIVGRQLVGFPADRGQILRKAKEVALLVSGKTVGDGWYCRFFERHPTLSVRTAQSLSMKRNNVTNVDLTILFTTLAKLVIELNLDSSRVFNMNETAFQTRKKGKKVVAVRGSSNIWSTEPSVNFHLSIVACGSGAGFAVPPAYILPGKTVEWDILKECGVPGAAITTSPSGFINTYLFEKWLHVFAASVPSSVKRLTNSNSTHGHPETSADQLETALYAHLEVYIHQLGTRPTGIAKHQLTSMKQLSRAPCIIG</sequence>
<dbReference type="EMBL" id="QXFV01002864">
    <property type="protein sequence ID" value="KAE8982484.1"/>
    <property type="molecule type" value="Genomic_DNA"/>
</dbReference>
<dbReference type="InterPro" id="IPR002514">
    <property type="entry name" value="Transposase_8"/>
</dbReference>
<evidence type="ECO:0000259" key="2">
    <source>
        <dbReference type="PROSITE" id="PS51253"/>
    </source>
</evidence>
<dbReference type="Pfam" id="PF01527">
    <property type="entry name" value="HTH_Tnp_1"/>
    <property type="match status" value="1"/>
</dbReference>
<name>A0A6A3IQR6_9STRA</name>
<dbReference type="SUPFAM" id="SSF46689">
    <property type="entry name" value="Homeodomain-like"/>
    <property type="match status" value="1"/>
</dbReference>